<reference evidence="1 2" key="1">
    <citation type="journal article" date="2024" name="G3 (Bethesda)">
        <title>Genome assembly of Hibiscus sabdariffa L. provides insights into metabolisms of medicinal natural products.</title>
        <authorList>
            <person name="Kim T."/>
        </authorList>
    </citation>
    <scope>NUCLEOTIDE SEQUENCE [LARGE SCALE GENOMIC DNA]</scope>
    <source>
        <strain evidence="1">TK-2024</strain>
        <tissue evidence="1">Old leaves</tissue>
    </source>
</reference>
<proteinExistence type="predicted"/>
<accession>A0ABR2F8P9</accession>
<organism evidence="1 2">
    <name type="scientific">Hibiscus sabdariffa</name>
    <name type="common">roselle</name>
    <dbReference type="NCBI Taxonomy" id="183260"/>
    <lineage>
        <taxon>Eukaryota</taxon>
        <taxon>Viridiplantae</taxon>
        <taxon>Streptophyta</taxon>
        <taxon>Embryophyta</taxon>
        <taxon>Tracheophyta</taxon>
        <taxon>Spermatophyta</taxon>
        <taxon>Magnoliopsida</taxon>
        <taxon>eudicotyledons</taxon>
        <taxon>Gunneridae</taxon>
        <taxon>Pentapetalae</taxon>
        <taxon>rosids</taxon>
        <taxon>malvids</taxon>
        <taxon>Malvales</taxon>
        <taxon>Malvaceae</taxon>
        <taxon>Malvoideae</taxon>
        <taxon>Hibiscus</taxon>
    </lineage>
</organism>
<keyword evidence="2" id="KW-1185">Reference proteome</keyword>
<comment type="caution">
    <text evidence="1">The sequence shown here is derived from an EMBL/GenBank/DDBJ whole genome shotgun (WGS) entry which is preliminary data.</text>
</comment>
<dbReference type="EMBL" id="JBBPBM010000007">
    <property type="protein sequence ID" value="KAK8574701.1"/>
    <property type="molecule type" value="Genomic_DNA"/>
</dbReference>
<evidence type="ECO:0000313" key="2">
    <source>
        <dbReference type="Proteomes" id="UP001472677"/>
    </source>
</evidence>
<protein>
    <submittedName>
        <fullName evidence="1">Uncharacterized protein</fullName>
    </submittedName>
</protein>
<dbReference type="Proteomes" id="UP001472677">
    <property type="component" value="Unassembled WGS sequence"/>
</dbReference>
<evidence type="ECO:0000313" key="1">
    <source>
        <dbReference type="EMBL" id="KAK8574701.1"/>
    </source>
</evidence>
<gene>
    <name evidence="1" type="ORF">V6N12_062388</name>
</gene>
<name>A0ABR2F8P9_9ROSI</name>
<sequence>MEVFSKYEGLRKEGAKIKKGMRFLQYQFWDLMAYIEAELGIGATVEYRYLYNKVRQRRVPVQESSQACTDGLHSKGNENVGIDAHVDAQVMGEEVVTFVKEDNKGVAVNKREVKQNEALPSKFSGEDNIV</sequence>